<sequence>MRRLVTLVAAAAATFGLAAPAAQAGRSDDGAKPVVLLSGGENGTSVDCNALWGKLEQRLSAIELEAKDKKFRFTGARVSVTDYDADKGCDKVLVGGGAKPLEGQAKDFATWLKATYSSKAQAVDVVAHGTGGVVVRYALAMSAQKAAGWPTDLIVEDVVTLGAPHSGVAGLSASCSRQACIDLDPGTASGKLFVEKLAKPEFQNPQGAGGTDWTAIAALKDEVVPAASALGMDASHEATFLDEALTHTSMVADDKTEYDAKVTYQHRGTDIIEWRKAPHLVDRVALNLVFGSDGQYTTPTTSPIGCSGSNDQTGGAVIVRNPGLVDWNSSGDMSYVRSGILEAYSNCFKKGKGEKGAEVYVSETTVRLNGLDIVPAPATKITIDPATRRVTATKMTMRIPSKWFGGIPIPLKSDTALDWILPKEAGGLSGSDADGFQVAGGAKLFGRKLKGSLKLSVSQGAFNFDGSLALPGMFQGKVPDGGVAECGDGKDNDDDGKTDGLDDNCEDRGDNYEDAADNPGVAIGFKSANVEGLIFDKVQFKSEGNLSVGGFTLPSASFYIAPNDNAWGASISATIPWFQQPKVTIAIAMKDGAVTKFEAEGDGINQPLFAGLILQKVKIGYAQGPPREYSLGAAVSVGPRILGGFAGKRRHAAIEVDGGIAFSSDGVKLDSKLYLGGDEWGNANVDVTGAGVKIRAGINKETNVRAEVSVASLRLKTSIAANVTGSADSKGVDLKGDATACFEGELRIGSHYEREQEKTCLGQGEVRLSVKKGLLALTACGQVDIGVLNGAFGWGLRSATAGKDQPDELKSEAITGTCDVDAWHTAPASASQAGGTPNTVAVEGGLPHAVIGVEGNGGVPRVAFKGPDGKTIPAPAETTGITRGDGYMIIQSPATNSSYLIVGKPAAGDWTVEPQPGSAALLAVRAANGLEKPSASAKVTKAKNGKLKVSYTVKSIPGQVVRFREVGGDVDKPLADAKGTKGAFTFTPSFGKGGTRRIVAFVEQRGMPRAELNVARFVARAPRKLAAPRKLKLVRRGERLTATWASVPGAIRYTVDVATSDDRAIHYETKARRVVVKRMFDDGAASVTVRAVRVDGKLGKARIVKGGKPARR</sequence>
<reference evidence="2" key="1">
    <citation type="submission" date="2022-10" db="EMBL/GenBank/DDBJ databases">
        <title>The WGS of Solirubrobacter phytolaccae KCTC 29190.</title>
        <authorList>
            <person name="Jiang Z."/>
        </authorList>
    </citation>
    <scope>NUCLEOTIDE SEQUENCE</scope>
    <source>
        <strain evidence="2">KCTC 29190</strain>
    </source>
</reference>
<gene>
    <name evidence="2" type="ORF">OJ997_23475</name>
</gene>
<organism evidence="2 3">
    <name type="scientific">Solirubrobacter phytolaccae</name>
    <dbReference type="NCBI Taxonomy" id="1404360"/>
    <lineage>
        <taxon>Bacteria</taxon>
        <taxon>Bacillati</taxon>
        <taxon>Actinomycetota</taxon>
        <taxon>Thermoleophilia</taxon>
        <taxon>Solirubrobacterales</taxon>
        <taxon>Solirubrobacteraceae</taxon>
        <taxon>Solirubrobacter</taxon>
    </lineage>
</organism>
<dbReference type="EMBL" id="JAPDDP010000050">
    <property type="protein sequence ID" value="MDA0183292.1"/>
    <property type="molecule type" value="Genomic_DNA"/>
</dbReference>
<dbReference type="SUPFAM" id="SSF53474">
    <property type="entry name" value="alpha/beta-Hydrolases"/>
    <property type="match status" value="1"/>
</dbReference>
<keyword evidence="3" id="KW-1185">Reference proteome</keyword>
<name>A0A9X3NE81_9ACTN</name>
<dbReference type="RefSeq" id="WP_270027685.1">
    <property type="nucleotide sequence ID" value="NZ_JAPDDP010000050.1"/>
</dbReference>
<evidence type="ECO:0000313" key="3">
    <source>
        <dbReference type="Proteomes" id="UP001147653"/>
    </source>
</evidence>
<feature type="chain" id="PRO_5040727775" evidence="1">
    <location>
        <begin position="25"/>
        <end position="1112"/>
    </location>
</feature>
<dbReference type="AlphaFoldDB" id="A0A9X3NE81"/>
<accession>A0A9X3NE81</accession>
<evidence type="ECO:0000256" key="1">
    <source>
        <dbReference type="SAM" id="SignalP"/>
    </source>
</evidence>
<protein>
    <submittedName>
        <fullName evidence="2">Uncharacterized protein</fullName>
    </submittedName>
</protein>
<evidence type="ECO:0000313" key="2">
    <source>
        <dbReference type="EMBL" id="MDA0183292.1"/>
    </source>
</evidence>
<proteinExistence type="predicted"/>
<dbReference type="Gene3D" id="3.40.50.1820">
    <property type="entry name" value="alpha/beta hydrolase"/>
    <property type="match status" value="1"/>
</dbReference>
<feature type="signal peptide" evidence="1">
    <location>
        <begin position="1"/>
        <end position="24"/>
    </location>
</feature>
<keyword evidence="1" id="KW-0732">Signal</keyword>
<dbReference type="Proteomes" id="UP001147653">
    <property type="component" value="Unassembled WGS sequence"/>
</dbReference>
<comment type="caution">
    <text evidence="2">The sequence shown here is derived from an EMBL/GenBank/DDBJ whole genome shotgun (WGS) entry which is preliminary data.</text>
</comment>
<dbReference type="InterPro" id="IPR029058">
    <property type="entry name" value="AB_hydrolase_fold"/>
</dbReference>